<proteinExistence type="predicted"/>
<name>A0A8S9UR45_PHYIN</name>
<accession>A0A8S9UR45</accession>
<reference evidence="3" key="1">
    <citation type="submission" date="2020-03" db="EMBL/GenBank/DDBJ databases">
        <title>Hybrid Assembly of Korean Phytophthora infestans isolates.</title>
        <authorList>
            <person name="Prokchorchik M."/>
            <person name="Lee Y."/>
            <person name="Seo J."/>
            <person name="Cho J.-H."/>
            <person name="Park Y.-E."/>
            <person name="Jang D.-C."/>
            <person name="Im J.-S."/>
            <person name="Choi J.-G."/>
            <person name="Park H.-J."/>
            <person name="Lee G.-B."/>
            <person name="Lee Y.-G."/>
            <person name="Hong S.-Y."/>
            <person name="Cho K."/>
            <person name="Sohn K.H."/>
        </authorList>
    </citation>
    <scope>NUCLEOTIDE SEQUENCE</scope>
    <source>
        <strain evidence="3">KR_2_A2</strain>
    </source>
</reference>
<dbReference type="AlphaFoldDB" id="A0A8S9UR45"/>
<protein>
    <submittedName>
        <fullName evidence="3">Uncharacterized protein</fullName>
    </submittedName>
</protein>
<feature type="compositionally biased region" description="Polar residues" evidence="1">
    <location>
        <begin position="16"/>
        <end position="36"/>
    </location>
</feature>
<comment type="caution">
    <text evidence="3">The sequence shown here is derived from an EMBL/GenBank/DDBJ whole genome shotgun (WGS) entry which is preliminary data.</text>
</comment>
<organism evidence="3 4">
    <name type="scientific">Phytophthora infestans</name>
    <name type="common">Potato late blight agent</name>
    <name type="synonym">Botrytis infestans</name>
    <dbReference type="NCBI Taxonomy" id="4787"/>
    <lineage>
        <taxon>Eukaryota</taxon>
        <taxon>Sar</taxon>
        <taxon>Stramenopiles</taxon>
        <taxon>Oomycota</taxon>
        <taxon>Peronosporomycetes</taxon>
        <taxon>Peronosporales</taxon>
        <taxon>Peronosporaceae</taxon>
        <taxon>Phytophthora</taxon>
    </lineage>
</organism>
<dbReference type="Proteomes" id="UP000704712">
    <property type="component" value="Unassembled WGS sequence"/>
</dbReference>
<dbReference type="EMBL" id="JAACNO010001866">
    <property type="protein sequence ID" value="KAF4137075.1"/>
    <property type="molecule type" value="Genomic_DNA"/>
</dbReference>
<evidence type="ECO:0000313" key="4">
    <source>
        <dbReference type="Proteomes" id="UP000704712"/>
    </source>
</evidence>
<evidence type="ECO:0000313" key="3">
    <source>
        <dbReference type="EMBL" id="KAF4143396.1"/>
    </source>
</evidence>
<evidence type="ECO:0000313" key="2">
    <source>
        <dbReference type="EMBL" id="KAF4137075.1"/>
    </source>
</evidence>
<dbReference type="EMBL" id="JAACNO010001020">
    <property type="protein sequence ID" value="KAF4143396.1"/>
    <property type="molecule type" value="Genomic_DNA"/>
</dbReference>
<feature type="region of interest" description="Disordered" evidence="1">
    <location>
        <begin position="1"/>
        <end position="102"/>
    </location>
</feature>
<gene>
    <name evidence="3" type="ORF">GN958_ATG07413</name>
    <name evidence="2" type="ORF">GN958_ATG13721</name>
</gene>
<evidence type="ECO:0000256" key="1">
    <source>
        <dbReference type="SAM" id="MobiDB-lite"/>
    </source>
</evidence>
<sequence length="206" mass="22580">MVDEVVSAEAPPSDRQLISTVDQGVEGSSNTPSFSDVRTRGSGAPSPVGTIPPQMVTLPSEVGMPPSQLERTLRQLEKEGDDFDIVSPPRSRGRPKEKPKVAHAKRNIEIAMARENSLMYSHDLSLQTVAPMQNDAMSYESAGSVLTKFKVFVVSKKAKAPVARETIRLPPSKQPMQLDELVRVLPKDMLRNCDTKVTSLQRTRSG</sequence>